<dbReference type="Pfam" id="PF07738">
    <property type="entry name" value="Sad1_UNC"/>
    <property type="match status" value="1"/>
</dbReference>
<feature type="transmembrane region" description="Helical" evidence="7">
    <location>
        <begin position="577"/>
        <end position="599"/>
    </location>
</feature>
<feature type="region of interest" description="Disordered" evidence="6">
    <location>
        <begin position="301"/>
        <end position="321"/>
    </location>
</feature>
<name>A0AAW0UDT7_SCYPA</name>
<comment type="caution">
    <text evidence="9">The sequence shown here is derived from an EMBL/GenBank/DDBJ whole genome shotgun (WGS) entry which is preliminary data.</text>
</comment>
<dbReference type="GO" id="GO:0043495">
    <property type="term" value="F:protein-membrane adaptor activity"/>
    <property type="evidence" value="ECO:0007669"/>
    <property type="project" value="TreeGrafter"/>
</dbReference>
<reference evidence="9 10" key="1">
    <citation type="submission" date="2023-03" db="EMBL/GenBank/DDBJ databases">
        <title>High-quality genome of Scylla paramamosain provides insights in environmental adaptation.</title>
        <authorList>
            <person name="Zhang L."/>
        </authorList>
    </citation>
    <scope>NUCLEOTIDE SEQUENCE [LARGE SCALE GENOMIC DNA]</scope>
    <source>
        <strain evidence="9">LZ_2023a</strain>
        <tissue evidence="9">Muscle</tissue>
    </source>
</reference>
<keyword evidence="10" id="KW-1185">Reference proteome</keyword>
<feature type="compositionally biased region" description="Basic and acidic residues" evidence="6">
    <location>
        <begin position="143"/>
        <end position="158"/>
    </location>
</feature>
<feature type="transmembrane region" description="Helical" evidence="7">
    <location>
        <begin position="777"/>
        <end position="799"/>
    </location>
</feature>
<feature type="compositionally biased region" description="Basic residues" evidence="6">
    <location>
        <begin position="126"/>
        <end position="136"/>
    </location>
</feature>
<feature type="region of interest" description="Disordered" evidence="6">
    <location>
        <begin position="1"/>
        <end position="166"/>
    </location>
</feature>
<dbReference type="Gene3D" id="2.60.120.260">
    <property type="entry name" value="Galactose-binding domain-like"/>
    <property type="match status" value="1"/>
</dbReference>
<evidence type="ECO:0000256" key="6">
    <source>
        <dbReference type="SAM" id="MobiDB-lite"/>
    </source>
</evidence>
<feature type="compositionally biased region" description="Basic and acidic residues" evidence="6">
    <location>
        <begin position="116"/>
        <end position="125"/>
    </location>
</feature>
<feature type="region of interest" description="Disordered" evidence="6">
    <location>
        <begin position="355"/>
        <end position="392"/>
    </location>
</feature>
<dbReference type="PANTHER" id="PTHR12911">
    <property type="entry name" value="SAD1/UNC-84-LIKE PROTEIN-RELATED"/>
    <property type="match status" value="1"/>
</dbReference>
<feature type="transmembrane region" description="Helical" evidence="7">
    <location>
        <begin position="675"/>
        <end position="696"/>
    </location>
</feature>
<organism evidence="9 10">
    <name type="scientific">Scylla paramamosain</name>
    <name type="common">Mud crab</name>
    <dbReference type="NCBI Taxonomy" id="85552"/>
    <lineage>
        <taxon>Eukaryota</taxon>
        <taxon>Metazoa</taxon>
        <taxon>Ecdysozoa</taxon>
        <taxon>Arthropoda</taxon>
        <taxon>Crustacea</taxon>
        <taxon>Multicrustacea</taxon>
        <taxon>Malacostraca</taxon>
        <taxon>Eumalacostraca</taxon>
        <taxon>Eucarida</taxon>
        <taxon>Decapoda</taxon>
        <taxon>Pleocyemata</taxon>
        <taxon>Brachyura</taxon>
        <taxon>Eubrachyura</taxon>
        <taxon>Portunoidea</taxon>
        <taxon>Portunidae</taxon>
        <taxon>Portuninae</taxon>
        <taxon>Scylla</taxon>
    </lineage>
</organism>
<feature type="compositionally biased region" description="Basic residues" evidence="6">
    <location>
        <begin position="71"/>
        <end position="80"/>
    </location>
</feature>
<evidence type="ECO:0000259" key="8">
    <source>
        <dbReference type="Pfam" id="PF07738"/>
    </source>
</evidence>
<gene>
    <name evidence="9" type="ORF">O3P69_003889</name>
</gene>
<sequence length="1522" mass="164107">MRQGVAMDTSSSDEQNTSLESNFSEEADSLALRRAERPSPFTLRSQCSNHRCPQGAGILFRSRISPSPSKQRVRTRRRRRSDQSNLDSSANTTLTSPITSVDHHHHHADSPFQEPRPMRSDEMIRHRSLTPRRRKATPTATVERQESSHSVEQSRDGGGESQGVNGGVASYAESLKERVLGFLTPTQEASLPAIVESSESGFEEGNLTGGTVPTSSPASEIFVGAREFFAERESRARLTSDYYSSSDTPSRLRESTRRLSIRKSFNQYIAYSSDEELDEWWNQPKSDYTYSTSLTYRDRVTPDRKIGSPNMSRRGLRGGNMAYIKSPDFSSSDLSNETDDSSHLNLRTRTILRPMEALSDTSDGEGEGVVEPASRRTRSSRSRSTELGPRINGSTITRTVTSYTTTRTLHRGLDVDSDVDDGTESTVPQRATPFTARSGTPLARRSATPVSREFSRGNSRSSVSGDVVGRGYTLAKGAIAEDVEEEEEAENDSILSWRILSWRTVRRITTYVTTSVVMMAVRTVLAQQSDTSASVSSSEKLSRYSFLSSVSSSSRRVVNAGAGVLAASKDHLKKRPILLWIPLIPLLILLALVASWWLLQSGAKTDDSADPTQTTDGPSFLSYILTSASDISNLVINGIYYGPILAWEAVLGLMGWVASVSSASLFALWTAITSMAMWLGSAAHSGLAYILQTIYLTLEFLQIMGLAVASFFSSSFSYVFGFLLPINGSEEGAGNEAQSWSASAWVSSATSLSWVSQVYTGVSEAVQRTQTWIWDGWLWLVISVADALTAGVSSILWLLGFLWSLVCLMVSGLWTLLGYIFTGTTGFLSSAATTGTSVVVEVFSAVAGASKLVLLPFFKTSELSKTDHSTLLKSHSTPVDDPKVDVAGISVEDIVSRVLESTELRGLITSVSSQNTAKSQASTEEINLLVKSLVEGELKEHKAETAALWESHTKAAALDTETRMLSVKEEQEDFLKQVGLLGAEVARLQDSMKATLEGQDHYHHRMETLHSQIDKLALQLRELENNHTALVSEVKSCCKNTSVTLADVERHVTTLLGDILGFSSGQETAGDSWNVADMGAWLRSYFVAKEELETRLNILTSSLQKKSMEENDVKESTMAASNAAIAQSTQIIMDTVLEKLRTEIQKQHEYHAEAASQQVSQQVNSQMQAAAAVLGKQVSEQVEQQLQSSKQQLKNSVSMAVEEAVPKHVASAVPKAVASAVSEAVAVAVPNAVSTAVPGVVQVAVEGAVETAVNAAVGAAVPEAVAKAVPEAVDTVVPNVVTNAVAEAVPQAVEGTLPKTVNAAVQEAVAAEVQGAITVAVSEVVASVLPSAVSTAVNETVAAKISEAVVDAKLSRASDAHDKVMSGDGVVVVSGTHSDMSSSSSGATLSATVNVSNNGNNGSNLFAPVSMPMLSGLNESAVIRIVKEALLKYDADKTGMVDHALESAGGNIISTRCTESYQVHLAELSILGVPLFRYPTNNNPRIIIQPERMPGQCWAFKGSQGYIVIKASRQCLANWIYH</sequence>
<feature type="coiled-coil region" evidence="5">
    <location>
        <begin position="1006"/>
        <end position="1033"/>
    </location>
</feature>
<evidence type="ECO:0000256" key="1">
    <source>
        <dbReference type="ARBA" id="ARBA00004370"/>
    </source>
</evidence>
<evidence type="ECO:0000256" key="4">
    <source>
        <dbReference type="ARBA" id="ARBA00023136"/>
    </source>
</evidence>
<feature type="compositionally biased region" description="Polar residues" evidence="6">
    <location>
        <begin position="83"/>
        <end position="99"/>
    </location>
</feature>
<dbReference type="PANTHER" id="PTHR12911:SF8">
    <property type="entry name" value="KLAROID PROTEIN-RELATED"/>
    <property type="match status" value="1"/>
</dbReference>
<evidence type="ECO:0000256" key="2">
    <source>
        <dbReference type="ARBA" id="ARBA00022692"/>
    </source>
</evidence>
<dbReference type="GO" id="GO:0034993">
    <property type="term" value="C:meiotic nuclear membrane microtubule tethering complex"/>
    <property type="evidence" value="ECO:0007669"/>
    <property type="project" value="TreeGrafter"/>
</dbReference>
<accession>A0AAW0UDT7</accession>
<evidence type="ECO:0000256" key="5">
    <source>
        <dbReference type="SAM" id="Coils"/>
    </source>
</evidence>
<feature type="transmembrane region" description="Helical" evidence="7">
    <location>
        <begin position="703"/>
        <end position="726"/>
    </location>
</feature>
<evidence type="ECO:0000313" key="10">
    <source>
        <dbReference type="Proteomes" id="UP001487740"/>
    </source>
</evidence>
<feature type="domain" description="SUN" evidence="8">
    <location>
        <begin position="1480"/>
        <end position="1514"/>
    </location>
</feature>
<feature type="region of interest" description="Disordered" evidence="6">
    <location>
        <begin position="414"/>
        <end position="462"/>
    </location>
</feature>
<dbReference type="EMBL" id="JARAKH010000012">
    <property type="protein sequence ID" value="KAK8398278.1"/>
    <property type="molecule type" value="Genomic_DNA"/>
</dbReference>
<feature type="transmembrane region" description="Helical" evidence="7">
    <location>
        <begin position="806"/>
        <end position="828"/>
    </location>
</feature>
<dbReference type="InterPro" id="IPR012919">
    <property type="entry name" value="SUN_dom"/>
</dbReference>
<dbReference type="InterPro" id="IPR045119">
    <property type="entry name" value="SUN1-5"/>
</dbReference>
<feature type="compositionally biased region" description="Polar residues" evidence="6">
    <location>
        <begin position="8"/>
        <end position="22"/>
    </location>
</feature>
<evidence type="ECO:0000256" key="3">
    <source>
        <dbReference type="ARBA" id="ARBA00022989"/>
    </source>
</evidence>
<feature type="compositionally biased region" description="Polar residues" evidence="6">
    <location>
        <begin position="42"/>
        <end position="51"/>
    </location>
</feature>
<dbReference type="Proteomes" id="UP001487740">
    <property type="component" value="Unassembled WGS sequence"/>
</dbReference>
<evidence type="ECO:0000313" key="9">
    <source>
        <dbReference type="EMBL" id="KAK8398278.1"/>
    </source>
</evidence>
<protein>
    <recommendedName>
        <fullName evidence="8">SUN domain-containing protein</fullName>
    </recommendedName>
</protein>
<comment type="subcellular location">
    <subcellularLocation>
        <location evidence="1">Membrane</location>
    </subcellularLocation>
</comment>
<keyword evidence="4 7" id="KW-0472">Membrane</keyword>
<keyword evidence="2 7" id="KW-0812">Transmembrane</keyword>
<keyword evidence="3 7" id="KW-1133">Transmembrane helix</keyword>
<evidence type="ECO:0000256" key="7">
    <source>
        <dbReference type="SAM" id="Phobius"/>
    </source>
</evidence>
<keyword evidence="5" id="KW-0175">Coiled coil</keyword>
<proteinExistence type="predicted"/>